<dbReference type="STRING" id="570947.SAMN05421687_104164"/>
<evidence type="ECO:0000313" key="1">
    <source>
        <dbReference type="EMBL" id="SIS45762.1"/>
    </source>
</evidence>
<gene>
    <name evidence="1" type="ORF">SAMN05421687_104164</name>
</gene>
<organism evidence="1 2">
    <name type="scientific">Salimicrobium flavidum</name>
    <dbReference type="NCBI Taxonomy" id="570947"/>
    <lineage>
        <taxon>Bacteria</taxon>
        <taxon>Bacillati</taxon>
        <taxon>Bacillota</taxon>
        <taxon>Bacilli</taxon>
        <taxon>Bacillales</taxon>
        <taxon>Bacillaceae</taxon>
        <taxon>Salimicrobium</taxon>
    </lineage>
</organism>
<accession>A0A1N7J8V5</accession>
<dbReference type="Proteomes" id="UP000187608">
    <property type="component" value="Unassembled WGS sequence"/>
</dbReference>
<dbReference type="EMBL" id="FTOC01000004">
    <property type="protein sequence ID" value="SIS45762.1"/>
    <property type="molecule type" value="Genomic_DNA"/>
</dbReference>
<dbReference type="AlphaFoldDB" id="A0A1N7J8V5"/>
<keyword evidence="2" id="KW-1185">Reference proteome</keyword>
<dbReference type="OrthoDB" id="916275at2"/>
<protein>
    <submittedName>
        <fullName evidence="1">Uncharacterized protein</fullName>
    </submittedName>
</protein>
<dbReference type="RefSeq" id="WP_143525686.1">
    <property type="nucleotide sequence ID" value="NZ_FTOC01000004.1"/>
</dbReference>
<name>A0A1N7J8V5_9BACI</name>
<reference evidence="2" key="1">
    <citation type="submission" date="2017-01" db="EMBL/GenBank/DDBJ databases">
        <authorList>
            <person name="Varghese N."/>
            <person name="Submissions S."/>
        </authorList>
    </citation>
    <scope>NUCLEOTIDE SEQUENCE [LARGE SCALE GENOMIC DNA]</scope>
    <source>
        <strain evidence="2">DSM 23127</strain>
    </source>
</reference>
<proteinExistence type="predicted"/>
<sequence>MNANALRVYTRHPPEFYNALKKHNEKAEDPLYIFHGVWAEEEPLTETLDSFNEESTSKFRSEIQSLIDVVHGNADIEEEPGHASGAYTADVSEYVAGWIIGVEWYPEMVKGKNDKHEGIGKYDGDYVFTENASPFEHWLTSMMDFTIRYEMKIIIRNGR</sequence>
<evidence type="ECO:0000313" key="2">
    <source>
        <dbReference type="Proteomes" id="UP000187608"/>
    </source>
</evidence>